<organism evidence="1 2">
    <name type="scientific">Streptomyces marianii</name>
    <dbReference type="NCBI Taxonomy" id="1817406"/>
    <lineage>
        <taxon>Bacteria</taxon>
        <taxon>Bacillati</taxon>
        <taxon>Actinomycetota</taxon>
        <taxon>Actinomycetes</taxon>
        <taxon>Kitasatosporales</taxon>
        <taxon>Streptomycetaceae</taxon>
        <taxon>Streptomyces</taxon>
    </lineage>
</organism>
<evidence type="ECO:0000313" key="1">
    <source>
        <dbReference type="EMBL" id="TLQ41945.1"/>
    </source>
</evidence>
<protein>
    <submittedName>
        <fullName evidence="1">Sugar phosphate isomerase</fullName>
    </submittedName>
</protein>
<accession>A0A5R9DYW0</accession>
<evidence type="ECO:0000313" key="2">
    <source>
        <dbReference type="Proteomes" id="UP000305921"/>
    </source>
</evidence>
<dbReference type="EMBL" id="VAWE01000001">
    <property type="protein sequence ID" value="TLQ41945.1"/>
    <property type="molecule type" value="Genomic_DNA"/>
</dbReference>
<keyword evidence="1" id="KW-0413">Isomerase</keyword>
<keyword evidence="2" id="KW-1185">Reference proteome</keyword>
<dbReference type="AlphaFoldDB" id="A0A5R9DYW0"/>
<dbReference type="OrthoDB" id="4328496at2"/>
<dbReference type="NCBIfam" id="NF035938">
    <property type="entry name" value="EboA_domain"/>
    <property type="match status" value="1"/>
</dbReference>
<dbReference type="Proteomes" id="UP000305921">
    <property type="component" value="Unassembled WGS sequence"/>
</dbReference>
<dbReference type="InterPro" id="IPR047715">
    <property type="entry name" value="EboA_dom"/>
</dbReference>
<dbReference type="RefSeq" id="WP_138051357.1">
    <property type="nucleotide sequence ID" value="NZ_VAWE01000001.1"/>
</dbReference>
<gene>
    <name evidence="1" type="ORF">FEF34_00385</name>
</gene>
<proteinExistence type="predicted"/>
<reference evidence="1 2" key="1">
    <citation type="submission" date="2019-05" db="EMBL/GenBank/DDBJ databases">
        <title>Streptomyces marianii sp. nov., a novel marine actinomycete from southern coast of India.</title>
        <authorList>
            <person name="Iniyan A.M."/>
            <person name="Wink J."/>
            <person name="Ramprasad E."/>
            <person name="Ramana C.V."/>
            <person name="Bunk B."/>
            <person name="Sproer C."/>
            <person name="Joseph F.-J.R.S."/>
            <person name="Vincent S.G.P."/>
        </authorList>
    </citation>
    <scope>NUCLEOTIDE SEQUENCE [LARGE SCALE GENOMIC DNA]</scope>
    <source>
        <strain evidence="1 2">ICN19</strain>
    </source>
</reference>
<comment type="caution">
    <text evidence="1">The sequence shown here is derived from an EMBL/GenBank/DDBJ whole genome shotgun (WGS) entry which is preliminary data.</text>
</comment>
<sequence length="212" mass="22715">MNGNTAVPVDAAAVRSVEASLRSVLSPPKNAQLTAELEQLVSDPAALASSFPLAGRSFGREALPGRAGWTVDDAVRLLLLSRFPETGGRLVEEVSVRYRHGDAGERRGVLRALPFLPIGTGGLPLVEDALRTNDPRLLAAALGPYAQVRLDQHQWRHAVLKCLFLGVPLTVVAGLSERADPELALMAHSFADERRAAGRPVPADTWLITSHL</sequence>
<name>A0A5R9DYW0_9ACTN</name>
<dbReference type="GO" id="GO:0016853">
    <property type="term" value="F:isomerase activity"/>
    <property type="evidence" value="ECO:0007669"/>
    <property type="project" value="UniProtKB-KW"/>
</dbReference>